<name>A0A1X6XL63_9MICO</name>
<gene>
    <name evidence="2" type="ORF">FM105_12065</name>
</gene>
<feature type="transmembrane region" description="Helical" evidence="1">
    <location>
        <begin position="100"/>
        <end position="119"/>
    </location>
</feature>
<feature type="transmembrane region" description="Helical" evidence="1">
    <location>
        <begin position="31"/>
        <end position="49"/>
    </location>
</feature>
<organism evidence="2 3">
    <name type="scientific">Brevibacterium yomogidense</name>
    <dbReference type="NCBI Taxonomy" id="946573"/>
    <lineage>
        <taxon>Bacteria</taxon>
        <taxon>Bacillati</taxon>
        <taxon>Actinomycetota</taxon>
        <taxon>Actinomycetes</taxon>
        <taxon>Micrococcales</taxon>
        <taxon>Brevibacteriaceae</taxon>
        <taxon>Brevibacterium</taxon>
    </lineage>
</organism>
<reference evidence="3" key="1">
    <citation type="submission" date="2017-02" db="EMBL/GenBank/DDBJ databases">
        <authorList>
            <person name="Dridi B."/>
        </authorList>
    </citation>
    <scope>NUCLEOTIDE SEQUENCE [LARGE SCALE GENOMIC DNA]</scope>
    <source>
        <strain evidence="3">B Co 03.10</strain>
    </source>
</reference>
<feature type="transmembrane region" description="Helical" evidence="1">
    <location>
        <begin position="61"/>
        <end position="80"/>
    </location>
</feature>
<proteinExistence type="predicted"/>
<accession>A0A1X6XL63</accession>
<dbReference type="RefSeq" id="WP_087008536.1">
    <property type="nucleotide sequence ID" value="NZ_FWFF01000019.1"/>
</dbReference>
<evidence type="ECO:0000313" key="3">
    <source>
        <dbReference type="Proteomes" id="UP000196581"/>
    </source>
</evidence>
<dbReference type="EMBL" id="FWFF01000019">
    <property type="protein sequence ID" value="SLN00021.1"/>
    <property type="molecule type" value="Genomic_DNA"/>
</dbReference>
<dbReference type="AlphaFoldDB" id="A0A1X6XL63"/>
<evidence type="ECO:0000313" key="2">
    <source>
        <dbReference type="EMBL" id="SLN00021.1"/>
    </source>
</evidence>
<dbReference type="Proteomes" id="UP000196581">
    <property type="component" value="Unassembled WGS sequence"/>
</dbReference>
<sequence length="162" mass="17605">MSMWAAGLAHVLLYLLPSVLVWNVRVMDLRYWGMDILVPTVVAGLVIAAHRSRVSHPIAQAAVALCVLAIMQSVMSFLSVTVQGGLEAAATFSLWDATAYLILAGIPSAVAFILVLAVAEIDRLLMTRRVRRVSARHDVVSRRDAVSPHDAVLRHDAVCSRP</sequence>
<keyword evidence="3" id="KW-1185">Reference proteome</keyword>
<keyword evidence="1" id="KW-1133">Transmembrane helix</keyword>
<keyword evidence="1" id="KW-0472">Membrane</keyword>
<keyword evidence="1" id="KW-0812">Transmembrane</keyword>
<protein>
    <submittedName>
        <fullName evidence="2">Uncharacterized protein</fullName>
    </submittedName>
</protein>
<evidence type="ECO:0000256" key="1">
    <source>
        <dbReference type="SAM" id="Phobius"/>
    </source>
</evidence>